<dbReference type="Proteomes" id="UP000828390">
    <property type="component" value="Unassembled WGS sequence"/>
</dbReference>
<protein>
    <submittedName>
        <fullName evidence="3">Uncharacterized protein</fullName>
    </submittedName>
</protein>
<feature type="compositionally biased region" description="Polar residues" evidence="2">
    <location>
        <begin position="131"/>
        <end position="151"/>
    </location>
</feature>
<evidence type="ECO:0000256" key="1">
    <source>
        <dbReference type="SAM" id="Coils"/>
    </source>
</evidence>
<proteinExistence type="predicted"/>
<feature type="coiled-coil region" evidence="1">
    <location>
        <begin position="6"/>
        <end position="49"/>
    </location>
</feature>
<comment type="caution">
    <text evidence="3">The sequence shown here is derived from an EMBL/GenBank/DDBJ whole genome shotgun (WGS) entry which is preliminary data.</text>
</comment>
<accession>A0A9D4C7S5</accession>
<evidence type="ECO:0000313" key="4">
    <source>
        <dbReference type="Proteomes" id="UP000828390"/>
    </source>
</evidence>
<name>A0A9D4C7S5_DREPO</name>
<keyword evidence="1" id="KW-0175">Coiled coil</keyword>
<evidence type="ECO:0000256" key="2">
    <source>
        <dbReference type="SAM" id="MobiDB-lite"/>
    </source>
</evidence>
<reference evidence="3" key="2">
    <citation type="submission" date="2020-11" db="EMBL/GenBank/DDBJ databases">
        <authorList>
            <person name="McCartney M.A."/>
            <person name="Auch B."/>
            <person name="Kono T."/>
            <person name="Mallez S."/>
            <person name="Becker A."/>
            <person name="Gohl D.M."/>
            <person name="Silverstein K.A.T."/>
            <person name="Koren S."/>
            <person name="Bechman K.B."/>
            <person name="Herman A."/>
            <person name="Abrahante J.E."/>
            <person name="Garbe J."/>
        </authorList>
    </citation>
    <scope>NUCLEOTIDE SEQUENCE</scope>
    <source>
        <strain evidence="3">Duluth1</strain>
        <tissue evidence="3">Whole animal</tissue>
    </source>
</reference>
<dbReference type="AlphaFoldDB" id="A0A9D4C7S5"/>
<sequence>MDVSRNRELELENSMLRRELHNLQLEHEIKRMQHEIDETSMRLEMLASTPFRTDIERVRPEVYSLRDGIKSEKIMPSATPMLGSFPNPRRLLPKMPIVGASRMDMACQTEHIKDNRLDRFVTKRKPEHICQTGNQSVPQQKRSPQLLQSMG</sequence>
<gene>
    <name evidence="3" type="ORF">DPMN_061457</name>
</gene>
<reference evidence="3" key="1">
    <citation type="journal article" date="2019" name="bioRxiv">
        <title>The Genome of the Zebra Mussel, Dreissena polymorpha: A Resource for Invasive Species Research.</title>
        <authorList>
            <person name="McCartney M.A."/>
            <person name="Auch B."/>
            <person name="Kono T."/>
            <person name="Mallez S."/>
            <person name="Zhang Y."/>
            <person name="Obille A."/>
            <person name="Becker A."/>
            <person name="Abrahante J.E."/>
            <person name="Garbe J."/>
            <person name="Badalamenti J.P."/>
            <person name="Herman A."/>
            <person name="Mangelson H."/>
            <person name="Liachko I."/>
            <person name="Sullivan S."/>
            <person name="Sone E.D."/>
            <person name="Koren S."/>
            <person name="Silverstein K.A.T."/>
            <person name="Beckman K.B."/>
            <person name="Gohl D.M."/>
        </authorList>
    </citation>
    <scope>NUCLEOTIDE SEQUENCE</scope>
    <source>
        <strain evidence="3">Duluth1</strain>
        <tissue evidence="3">Whole animal</tissue>
    </source>
</reference>
<dbReference type="EMBL" id="JAIWYP010000013">
    <property type="protein sequence ID" value="KAH3718651.1"/>
    <property type="molecule type" value="Genomic_DNA"/>
</dbReference>
<evidence type="ECO:0000313" key="3">
    <source>
        <dbReference type="EMBL" id="KAH3718651.1"/>
    </source>
</evidence>
<organism evidence="3 4">
    <name type="scientific">Dreissena polymorpha</name>
    <name type="common">Zebra mussel</name>
    <name type="synonym">Mytilus polymorpha</name>
    <dbReference type="NCBI Taxonomy" id="45954"/>
    <lineage>
        <taxon>Eukaryota</taxon>
        <taxon>Metazoa</taxon>
        <taxon>Spiralia</taxon>
        <taxon>Lophotrochozoa</taxon>
        <taxon>Mollusca</taxon>
        <taxon>Bivalvia</taxon>
        <taxon>Autobranchia</taxon>
        <taxon>Heteroconchia</taxon>
        <taxon>Euheterodonta</taxon>
        <taxon>Imparidentia</taxon>
        <taxon>Neoheterodontei</taxon>
        <taxon>Myida</taxon>
        <taxon>Dreissenoidea</taxon>
        <taxon>Dreissenidae</taxon>
        <taxon>Dreissena</taxon>
    </lineage>
</organism>
<feature type="region of interest" description="Disordered" evidence="2">
    <location>
        <begin position="130"/>
        <end position="151"/>
    </location>
</feature>
<keyword evidence="4" id="KW-1185">Reference proteome</keyword>